<dbReference type="SUPFAM" id="SSF56954">
    <property type="entry name" value="Outer membrane efflux proteins (OEP)"/>
    <property type="match status" value="1"/>
</dbReference>
<dbReference type="NCBIfam" id="TIGR01845">
    <property type="entry name" value="outer_NodT"/>
    <property type="match status" value="1"/>
</dbReference>
<name>A0A1U9LCR2_9PROT</name>
<accession>A0A1U9LCR2</accession>
<feature type="region of interest" description="Disordered" evidence="3">
    <location>
        <begin position="512"/>
        <end position="542"/>
    </location>
</feature>
<dbReference type="InterPro" id="IPR010131">
    <property type="entry name" value="MdtP/NodT-like"/>
</dbReference>
<protein>
    <submittedName>
        <fullName evidence="4">Secretion protein</fullName>
    </submittedName>
</protein>
<dbReference type="GO" id="GO:0015562">
    <property type="term" value="F:efflux transmembrane transporter activity"/>
    <property type="evidence" value="ECO:0007669"/>
    <property type="project" value="InterPro"/>
</dbReference>
<keyword evidence="2" id="KW-1134">Transmembrane beta strand</keyword>
<reference evidence="4 5" key="1">
    <citation type="submission" date="2016-03" db="EMBL/GenBank/DDBJ databases">
        <title>Acetic acid bacteria sequencing.</title>
        <authorList>
            <person name="Brandt J."/>
            <person name="Jakob F."/>
            <person name="Vogel R.F."/>
        </authorList>
    </citation>
    <scope>NUCLEOTIDE SEQUENCE [LARGE SCALE GENOMIC DNA]</scope>
    <source>
        <strain evidence="4 5">TMW2.1084</strain>
    </source>
</reference>
<dbReference type="PANTHER" id="PTHR30203:SF33">
    <property type="entry name" value="BLR4455 PROTEIN"/>
    <property type="match status" value="1"/>
</dbReference>
<dbReference type="InterPro" id="IPR003423">
    <property type="entry name" value="OMP_efflux"/>
</dbReference>
<comment type="similarity">
    <text evidence="1 2">Belongs to the outer membrane factor (OMF) (TC 1.B.17) family.</text>
</comment>
<keyword evidence="2" id="KW-0812">Transmembrane</keyword>
<proteinExistence type="inferred from homology"/>
<dbReference type="GO" id="GO:0005886">
    <property type="term" value="C:plasma membrane"/>
    <property type="evidence" value="ECO:0007669"/>
    <property type="project" value="UniProtKB-SubCell"/>
</dbReference>
<dbReference type="Proteomes" id="UP000189055">
    <property type="component" value="Chromosome"/>
</dbReference>
<dbReference type="Pfam" id="PF02321">
    <property type="entry name" value="OEP"/>
    <property type="match status" value="2"/>
</dbReference>
<keyword evidence="2" id="KW-0564">Palmitate</keyword>
<evidence type="ECO:0000256" key="3">
    <source>
        <dbReference type="SAM" id="MobiDB-lite"/>
    </source>
</evidence>
<keyword evidence="2" id="KW-0472">Membrane</keyword>
<feature type="compositionally biased region" description="Polar residues" evidence="3">
    <location>
        <begin position="513"/>
        <end position="528"/>
    </location>
</feature>
<organism evidence="4 5">
    <name type="scientific">Acetobacter persici</name>
    <dbReference type="NCBI Taxonomy" id="1076596"/>
    <lineage>
        <taxon>Bacteria</taxon>
        <taxon>Pseudomonadati</taxon>
        <taxon>Pseudomonadota</taxon>
        <taxon>Alphaproteobacteria</taxon>
        <taxon>Acetobacterales</taxon>
        <taxon>Acetobacteraceae</taxon>
        <taxon>Acetobacter</taxon>
    </lineage>
</organism>
<evidence type="ECO:0000313" key="4">
    <source>
        <dbReference type="EMBL" id="AQT04245.1"/>
    </source>
</evidence>
<evidence type="ECO:0000256" key="2">
    <source>
        <dbReference type="RuleBase" id="RU362097"/>
    </source>
</evidence>
<evidence type="ECO:0000256" key="1">
    <source>
        <dbReference type="ARBA" id="ARBA00007613"/>
    </source>
</evidence>
<comment type="subcellular location">
    <subcellularLocation>
        <location evidence="2">Cell membrane</location>
        <topology evidence="2">Lipid-anchor</topology>
    </subcellularLocation>
</comment>
<dbReference type="Gene3D" id="1.20.1600.10">
    <property type="entry name" value="Outer membrane efflux proteins (OEP)"/>
    <property type="match status" value="1"/>
</dbReference>
<sequence length="542" mass="59766">MTGRAAPLRLNLRLKRSFLVGLSLATMLSGCDMAPRYNPTKLTMPAEWEGQSHGVLQSARPADDAIRPDWWTMLGDPELNRLEEQAMRLNPDLQARAEAFMQARDVAMEAKSHLYPQVTGGAGGEKYKGSRHRLWRGAGSQGPVYMSSEQYSGTATWEPDFWSAIRNKVRMAKQGTQAEAAAYALAKLSLQAELASDYVTLRGLDAQDAVYRDSIRYYQTAVQVTKMRLAGAIAPGMDVSRAETQLYTTQAQETEVRAQRDVMEHAIAVLVNEAPASFHIAPVTRLSFAEIQPPVALPSTLLERRPDIAEAERRMAQANRAIGVSRAAFYPHITFNAMTGFMDNGFDLASLSNSMYQFGVQALMPLFQGGLRRAELQRNWSQYREKEDLYRSTVLDAFQEVEDNLTRTSRLKTESQQQSNAVAAALHTQTMTMALYTGGLTNYLDVVVAQVAALNARIALVQVQTRAVDARVELIRALGGGWSRAELPQSDKIMPFQPLQYGNLRHAAPLGGITTQPDPAASDLTSGGANMRQPLDTTGAHR</sequence>
<dbReference type="AlphaFoldDB" id="A0A1U9LCR2"/>
<dbReference type="KEGG" id="aper:A0U91_03655"/>
<gene>
    <name evidence="4" type="ORF">A0U91_03655</name>
</gene>
<dbReference type="STRING" id="1076596.A0U91_03655"/>
<dbReference type="EMBL" id="CP014687">
    <property type="protein sequence ID" value="AQT04245.1"/>
    <property type="molecule type" value="Genomic_DNA"/>
</dbReference>
<keyword evidence="2" id="KW-0449">Lipoprotein</keyword>
<dbReference type="PANTHER" id="PTHR30203">
    <property type="entry name" value="OUTER MEMBRANE CATION EFFLUX PROTEIN"/>
    <property type="match status" value="1"/>
</dbReference>
<evidence type="ECO:0000313" key="5">
    <source>
        <dbReference type="Proteomes" id="UP000189055"/>
    </source>
</evidence>
<dbReference type="PROSITE" id="PS51257">
    <property type="entry name" value="PROKAR_LIPOPROTEIN"/>
    <property type="match status" value="1"/>
</dbReference>
<dbReference type="Gene3D" id="2.20.200.10">
    <property type="entry name" value="Outer membrane efflux proteins (OEP)"/>
    <property type="match status" value="1"/>
</dbReference>